<dbReference type="NCBIfam" id="TIGR00747">
    <property type="entry name" value="fabH"/>
    <property type="match status" value="1"/>
</dbReference>
<feature type="active site" evidence="9">
    <location>
        <position position="248"/>
    </location>
</feature>
<evidence type="ECO:0000256" key="1">
    <source>
        <dbReference type="ARBA" id="ARBA00008642"/>
    </source>
</evidence>
<dbReference type="AlphaFoldDB" id="A0A1C6UFK9"/>
<keyword evidence="13" id="KW-1185">Reference proteome</keyword>
<dbReference type="HAMAP" id="MF_01815">
    <property type="entry name" value="FabH"/>
    <property type="match status" value="1"/>
</dbReference>
<feature type="domain" description="Beta-ketoacyl-[acyl-carrier-protein] synthase III N-terminal" evidence="11">
    <location>
        <begin position="113"/>
        <end position="192"/>
    </location>
</feature>
<dbReference type="GO" id="GO:0004315">
    <property type="term" value="F:3-oxoacyl-[acyl-carrier-protein] synthase activity"/>
    <property type="evidence" value="ECO:0007669"/>
    <property type="project" value="InterPro"/>
</dbReference>
<keyword evidence="3 9" id="KW-0444">Lipid biosynthesis</keyword>
<comment type="similarity">
    <text evidence="1 9">Belongs to the thiolase-like superfamily. FabH family.</text>
</comment>
<comment type="function">
    <text evidence="9">Catalyzes the condensation reaction of fatty acid synthesis by the addition to an acyl acceptor of two carbons from malonyl-ACP. Catalyzes the first condensation reaction which initiates fatty acid synthesis and may therefore play a role in governing the total rate of fatty acid production. Possesses both acetoacetyl-ACP synthase and acetyl transacylase activities. Its substrate specificity determines the biosynthesis of branched-chain and/or straight-chain of fatty acids.</text>
</comment>
<dbReference type="Pfam" id="PF08541">
    <property type="entry name" value="ACP_syn_III_C"/>
    <property type="match status" value="1"/>
</dbReference>
<comment type="subunit">
    <text evidence="9">Homodimer.</text>
</comment>
<evidence type="ECO:0000256" key="3">
    <source>
        <dbReference type="ARBA" id="ARBA00022516"/>
    </source>
</evidence>
<evidence type="ECO:0000256" key="8">
    <source>
        <dbReference type="ARBA" id="ARBA00023315"/>
    </source>
</evidence>
<dbReference type="EMBL" id="FMIA01000002">
    <property type="protein sequence ID" value="SCL52673.1"/>
    <property type="molecule type" value="Genomic_DNA"/>
</dbReference>
<comment type="subcellular location">
    <subcellularLocation>
        <location evidence="9">Cytoplasm</location>
    </subcellularLocation>
</comment>
<reference evidence="12 13" key="1">
    <citation type="submission" date="2016-06" db="EMBL/GenBank/DDBJ databases">
        <authorList>
            <person name="Kjaerup R.B."/>
            <person name="Dalgaard T.S."/>
            <person name="Juul-Madsen H.R."/>
        </authorList>
    </citation>
    <scope>NUCLEOTIDE SEQUENCE [LARGE SCALE GENOMIC DNA]</scope>
    <source>
        <strain evidence="12 13">DSM 45577</strain>
    </source>
</reference>
<dbReference type="STRING" id="683228.GA0070617_2147"/>
<gene>
    <name evidence="9" type="primary">fabH</name>
    <name evidence="12" type="ORF">GA0070617_2147</name>
</gene>
<dbReference type="PANTHER" id="PTHR34069:SF2">
    <property type="entry name" value="BETA-KETOACYL-[ACYL-CARRIER-PROTEIN] SYNTHASE III"/>
    <property type="match status" value="1"/>
</dbReference>
<dbReference type="Proteomes" id="UP000198937">
    <property type="component" value="Unassembled WGS sequence"/>
</dbReference>
<comment type="domain">
    <text evidence="9">The last Arg residue of the ACP-binding site is essential for the weak association between ACP/AcpP and FabH.</text>
</comment>
<dbReference type="Pfam" id="PF08545">
    <property type="entry name" value="ACP_syn_III"/>
    <property type="match status" value="1"/>
</dbReference>
<dbReference type="NCBIfam" id="NF006829">
    <property type="entry name" value="PRK09352.1"/>
    <property type="match status" value="1"/>
</dbReference>
<dbReference type="RefSeq" id="WP_091435963.1">
    <property type="nucleotide sequence ID" value="NZ_BMMJ01000004.1"/>
</dbReference>
<sequence>MNVSPTVPATRLLGLGHHQPARVVTNHELAQRLDSSDEWIRTRVGIVSRSIAEPDESVVDLAVAAAGKALAHSGRQPAEIDLVVVATTTAESSMPNTAGRVAHRLGVRAPGAFDVNAGCAGFGYALALASDAVRAGSSRYALVVGAEKMSAWVDWTDRSTCILFGDGAGAAVVGPVTGTARPAGIGPVVWGSVGELADRIRIPDRHSYLTQDGNRVFWWATNELFGVIEQACQRAGVRTDELLGFVPHQANLRIIEAIARRLDLPRATVATDVVHAGNTGGASVPLALSRMVHAGTVPSGAPILLLGFGAGLCYAAQVVAAP</sequence>
<proteinExistence type="inferred from homology"/>
<accession>A0A1C6UFK9</accession>
<dbReference type="GO" id="GO:0044550">
    <property type="term" value="P:secondary metabolite biosynthetic process"/>
    <property type="evidence" value="ECO:0007669"/>
    <property type="project" value="TreeGrafter"/>
</dbReference>
<evidence type="ECO:0000259" key="10">
    <source>
        <dbReference type="Pfam" id="PF08541"/>
    </source>
</evidence>
<evidence type="ECO:0000313" key="13">
    <source>
        <dbReference type="Proteomes" id="UP000198937"/>
    </source>
</evidence>
<keyword evidence="6 9" id="KW-0443">Lipid metabolism</keyword>
<dbReference type="GO" id="GO:0033818">
    <property type="term" value="F:beta-ketoacyl-acyl-carrier-protein synthase III activity"/>
    <property type="evidence" value="ECO:0007669"/>
    <property type="project" value="UniProtKB-UniRule"/>
</dbReference>
<evidence type="ECO:0000256" key="9">
    <source>
        <dbReference type="HAMAP-Rule" id="MF_01815"/>
    </source>
</evidence>
<evidence type="ECO:0000313" key="12">
    <source>
        <dbReference type="EMBL" id="SCL52673.1"/>
    </source>
</evidence>
<protein>
    <recommendedName>
        <fullName evidence="9">Beta-ketoacyl-[acyl-carrier-protein] synthase III</fullName>
        <shortName evidence="9">Beta-ketoacyl-ACP synthase III</shortName>
        <shortName evidence="9">KAS III</shortName>
        <ecNumber evidence="9">2.3.1.180</ecNumber>
    </recommendedName>
    <alternativeName>
        <fullName evidence="9">3-oxoacyl-[acyl-carrier-protein] synthase 3</fullName>
    </alternativeName>
    <alternativeName>
        <fullName evidence="9">3-oxoacyl-[acyl-carrier-protein] synthase III</fullName>
    </alternativeName>
</protein>
<evidence type="ECO:0000256" key="7">
    <source>
        <dbReference type="ARBA" id="ARBA00023160"/>
    </source>
</evidence>
<name>A0A1C6UFK9_9ACTN</name>
<evidence type="ECO:0000256" key="5">
    <source>
        <dbReference type="ARBA" id="ARBA00022832"/>
    </source>
</evidence>
<feature type="active site" evidence="9">
    <location>
        <position position="278"/>
    </location>
</feature>
<dbReference type="OrthoDB" id="9815506at2"/>
<keyword evidence="7 9" id="KW-0275">Fatty acid biosynthesis</keyword>
<keyword evidence="4 9" id="KW-0808">Transferase</keyword>
<dbReference type="UniPathway" id="UPA00094"/>
<dbReference type="GO" id="GO:0006633">
    <property type="term" value="P:fatty acid biosynthetic process"/>
    <property type="evidence" value="ECO:0007669"/>
    <property type="project" value="UniProtKB-UniRule"/>
</dbReference>
<dbReference type="CDD" id="cd00830">
    <property type="entry name" value="KAS_III"/>
    <property type="match status" value="1"/>
</dbReference>
<evidence type="ECO:0000259" key="11">
    <source>
        <dbReference type="Pfam" id="PF08545"/>
    </source>
</evidence>
<keyword evidence="9" id="KW-0511">Multifunctional enzyme</keyword>
<evidence type="ECO:0000256" key="6">
    <source>
        <dbReference type="ARBA" id="ARBA00023098"/>
    </source>
</evidence>
<dbReference type="InterPro" id="IPR016039">
    <property type="entry name" value="Thiolase-like"/>
</dbReference>
<dbReference type="InterPro" id="IPR013751">
    <property type="entry name" value="ACP_syn_III_N"/>
</dbReference>
<comment type="pathway">
    <text evidence="9">Lipid metabolism; fatty acid biosynthesis.</text>
</comment>
<organism evidence="12 13">
    <name type="scientific">Micromonospora yangpuensis</name>
    <dbReference type="NCBI Taxonomy" id="683228"/>
    <lineage>
        <taxon>Bacteria</taxon>
        <taxon>Bacillati</taxon>
        <taxon>Actinomycetota</taxon>
        <taxon>Actinomycetes</taxon>
        <taxon>Micromonosporales</taxon>
        <taxon>Micromonosporaceae</taxon>
        <taxon>Micromonospora</taxon>
    </lineage>
</organism>
<feature type="domain" description="Beta-ketoacyl-[acyl-carrier-protein] synthase III C-terminal" evidence="10">
    <location>
        <begin position="232"/>
        <end position="319"/>
    </location>
</feature>
<comment type="catalytic activity">
    <reaction evidence="9">
        <text>malonyl-[ACP] + acetyl-CoA + H(+) = 3-oxobutanoyl-[ACP] + CO2 + CoA</text>
        <dbReference type="Rhea" id="RHEA:12080"/>
        <dbReference type="Rhea" id="RHEA-COMP:9623"/>
        <dbReference type="Rhea" id="RHEA-COMP:9625"/>
        <dbReference type="ChEBI" id="CHEBI:15378"/>
        <dbReference type="ChEBI" id="CHEBI:16526"/>
        <dbReference type="ChEBI" id="CHEBI:57287"/>
        <dbReference type="ChEBI" id="CHEBI:57288"/>
        <dbReference type="ChEBI" id="CHEBI:78449"/>
        <dbReference type="ChEBI" id="CHEBI:78450"/>
        <dbReference type="EC" id="2.3.1.180"/>
    </reaction>
</comment>
<keyword evidence="8 9" id="KW-0012">Acyltransferase</keyword>
<evidence type="ECO:0000256" key="2">
    <source>
        <dbReference type="ARBA" id="ARBA00022490"/>
    </source>
</evidence>
<dbReference type="GO" id="GO:0005737">
    <property type="term" value="C:cytoplasm"/>
    <property type="evidence" value="ECO:0007669"/>
    <property type="project" value="UniProtKB-SubCell"/>
</dbReference>
<dbReference type="Gene3D" id="3.40.47.10">
    <property type="match status" value="2"/>
</dbReference>
<evidence type="ECO:0000256" key="4">
    <source>
        <dbReference type="ARBA" id="ARBA00022679"/>
    </source>
</evidence>
<feature type="active site" evidence="9">
    <location>
        <position position="119"/>
    </location>
</feature>
<feature type="region of interest" description="ACP-binding" evidence="9">
    <location>
        <begin position="249"/>
        <end position="253"/>
    </location>
</feature>
<dbReference type="InterPro" id="IPR013747">
    <property type="entry name" value="ACP_syn_III_C"/>
</dbReference>
<keyword evidence="5 9" id="KW-0276">Fatty acid metabolism</keyword>
<dbReference type="InterPro" id="IPR004655">
    <property type="entry name" value="FabH"/>
</dbReference>
<dbReference type="SUPFAM" id="SSF53901">
    <property type="entry name" value="Thiolase-like"/>
    <property type="match status" value="1"/>
</dbReference>
<dbReference type="EC" id="2.3.1.180" evidence="9"/>
<dbReference type="PANTHER" id="PTHR34069">
    <property type="entry name" value="3-OXOACYL-[ACYL-CARRIER-PROTEIN] SYNTHASE 3"/>
    <property type="match status" value="1"/>
</dbReference>
<keyword evidence="2 9" id="KW-0963">Cytoplasm</keyword>